<evidence type="ECO:0000256" key="1">
    <source>
        <dbReference type="ARBA" id="ARBA00001974"/>
    </source>
</evidence>
<feature type="binding site" evidence="5">
    <location>
        <position position="182"/>
    </location>
    <ligand>
        <name>FAD</name>
        <dbReference type="ChEBI" id="CHEBI:57692"/>
    </ligand>
</feature>
<dbReference type="PANTHER" id="PTHR19370">
    <property type="entry name" value="NADH-CYTOCHROME B5 REDUCTASE"/>
    <property type="match status" value="1"/>
</dbReference>
<dbReference type="Pfam" id="PF00175">
    <property type="entry name" value="NAD_binding_1"/>
    <property type="match status" value="1"/>
</dbReference>
<dbReference type="VEuPathDB" id="PiroplasmaDB:TpMuguga_02g00545"/>
<dbReference type="InterPro" id="IPR001834">
    <property type="entry name" value="CBR-like"/>
</dbReference>
<dbReference type="AlphaFoldDB" id="Q4N4U5"/>
<keyword evidence="3 5" id="KW-0274">FAD</keyword>
<comment type="cofactor">
    <cofactor evidence="1 5">
        <name>FAD</name>
        <dbReference type="ChEBI" id="CHEBI:57692"/>
    </cofactor>
</comment>
<dbReference type="FunCoup" id="Q4N4U5">
    <property type="interactions" value="83"/>
</dbReference>
<feature type="domain" description="Flavoprotein pyridine nucleotide cytochrome reductase-like FAD-binding" evidence="7">
    <location>
        <begin position="90"/>
        <end position="146"/>
    </location>
</feature>
<dbReference type="Pfam" id="PF00970">
    <property type="entry name" value="FAD_binding_6"/>
    <property type="match status" value="1"/>
</dbReference>
<dbReference type="InterPro" id="IPR008333">
    <property type="entry name" value="Cbr1-like_FAD-bd_dom"/>
</dbReference>
<keyword evidence="9" id="KW-1185">Reference proteome</keyword>
<evidence type="ECO:0000256" key="3">
    <source>
        <dbReference type="ARBA" id="ARBA00022827"/>
    </source>
</evidence>
<gene>
    <name evidence="8" type="ordered locus">TP02_0545</name>
</gene>
<dbReference type="EMBL" id="AAGK01000002">
    <property type="protein sequence ID" value="EAN32828.1"/>
    <property type="molecule type" value="Genomic_DNA"/>
</dbReference>
<dbReference type="InterPro" id="IPR017938">
    <property type="entry name" value="Riboflavin_synthase-like_b-brl"/>
</dbReference>
<dbReference type="Proteomes" id="UP000001949">
    <property type="component" value="Unassembled WGS sequence"/>
</dbReference>
<dbReference type="STRING" id="5875.Q4N4U5"/>
<evidence type="ECO:0000313" key="8">
    <source>
        <dbReference type="EMBL" id="EAN32828.1"/>
    </source>
</evidence>
<evidence type="ECO:0000256" key="5">
    <source>
        <dbReference type="PIRSR" id="PIRSR601834-1"/>
    </source>
</evidence>
<feature type="binding site" evidence="5">
    <location>
        <position position="129"/>
    </location>
    <ligand>
        <name>FAD</name>
        <dbReference type="ChEBI" id="CHEBI:57692"/>
    </ligand>
</feature>
<dbReference type="SUPFAM" id="SSF63380">
    <property type="entry name" value="Riboflavin synthase domain-like"/>
    <property type="match status" value="1"/>
</dbReference>
<dbReference type="GO" id="GO:0016491">
    <property type="term" value="F:oxidoreductase activity"/>
    <property type="evidence" value="ECO:0007669"/>
    <property type="project" value="UniProtKB-KW"/>
</dbReference>
<accession>Q4N4U5</accession>
<keyword evidence="4" id="KW-0560">Oxidoreductase</keyword>
<dbReference type="SUPFAM" id="SSF52343">
    <property type="entry name" value="Ferredoxin reductase-like, C-terminal NADP-linked domain"/>
    <property type="match status" value="1"/>
</dbReference>
<reference evidence="8 9" key="1">
    <citation type="journal article" date="2005" name="Science">
        <title>Genome sequence of Theileria parva, a bovine pathogen that transforms lymphocytes.</title>
        <authorList>
            <person name="Gardner M.J."/>
            <person name="Bishop R."/>
            <person name="Shah T."/>
            <person name="de Villiers E.P."/>
            <person name="Carlton J.M."/>
            <person name="Hall N."/>
            <person name="Ren Q."/>
            <person name="Paulsen I.T."/>
            <person name="Pain A."/>
            <person name="Berriman M."/>
            <person name="Wilson R.J.M."/>
            <person name="Sato S."/>
            <person name="Ralph S.A."/>
            <person name="Mann D.J."/>
            <person name="Xiong Z."/>
            <person name="Shallom S.J."/>
            <person name="Weidman J."/>
            <person name="Jiang L."/>
            <person name="Lynn J."/>
            <person name="Weaver B."/>
            <person name="Shoaibi A."/>
            <person name="Domingo A.R."/>
            <person name="Wasawo D."/>
            <person name="Crabtree J."/>
            <person name="Wortman J.R."/>
            <person name="Haas B."/>
            <person name="Angiuoli S.V."/>
            <person name="Creasy T.H."/>
            <person name="Lu C."/>
            <person name="Suh B."/>
            <person name="Silva J.C."/>
            <person name="Utterback T.R."/>
            <person name="Feldblyum T.V."/>
            <person name="Pertea M."/>
            <person name="Allen J."/>
            <person name="Nierman W.C."/>
            <person name="Taracha E.L.N."/>
            <person name="Salzberg S.L."/>
            <person name="White O.R."/>
            <person name="Fitzhugh H.A."/>
            <person name="Morzaria S."/>
            <person name="Venter J.C."/>
            <person name="Fraser C.M."/>
            <person name="Nene V."/>
        </authorList>
    </citation>
    <scope>NUCLEOTIDE SEQUENCE [LARGE SCALE GENOMIC DNA]</scope>
    <source>
        <strain evidence="8 9">Muguga</strain>
    </source>
</reference>
<proteinExistence type="predicted"/>
<feature type="binding site" evidence="5">
    <location>
        <position position="114"/>
    </location>
    <ligand>
        <name>FAD</name>
        <dbReference type="ChEBI" id="CHEBI:57692"/>
    </ligand>
</feature>
<dbReference type="Gene3D" id="3.40.50.80">
    <property type="entry name" value="Nucleotide-binding domain of ferredoxin-NADP reductase (FNR) module"/>
    <property type="match status" value="1"/>
</dbReference>
<dbReference type="eggNOG" id="KOG0534">
    <property type="taxonomic scope" value="Eukaryota"/>
</dbReference>
<dbReference type="InParanoid" id="Q4N4U5"/>
<sequence length="290" mass="33657">MDLHQGIDVEQYLKKEKIGINLKNNQDSYLYDLELVQKIKASPTSYVFVFEYSEDIRDVVEVDVFSAFRFFGTHDKPSIPGTWNGIVLDEEDRQVKRNYTPIYIDVEKRLVHFLIRIYSPTDSYPDGGKFTRYLDKFLPSESISFTPSKQKYKLISDNTIKVLSKKVEFDTLNIAAGGTGITPFIRLLNYYQDLPFDIHFIYSNRSVEEIMLKPLFDKLASINKRFEITYLASRGVSSEDVTISRITEEIVSKKFANTEKALCLFCGPPGFNDLLFDILTNLKFKNIYRF</sequence>
<evidence type="ECO:0000256" key="4">
    <source>
        <dbReference type="ARBA" id="ARBA00023002"/>
    </source>
</evidence>
<dbReference type="InterPro" id="IPR001433">
    <property type="entry name" value="OxRdtase_FAD/NAD-bd"/>
</dbReference>
<feature type="domain" description="Oxidoreductase FAD/NAD(P)-binding" evidence="6">
    <location>
        <begin position="176"/>
        <end position="272"/>
    </location>
</feature>
<dbReference type="PANTHER" id="PTHR19370:SF184">
    <property type="entry name" value="NADH-CYTOCHROME B5 REDUCTASE-LIKE"/>
    <property type="match status" value="1"/>
</dbReference>
<dbReference type="PRINTS" id="PR00406">
    <property type="entry name" value="CYTB5RDTASE"/>
</dbReference>
<feature type="binding site" evidence="5">
    <location>
        <position position="99"/>
    </location>
    <ligand>
        <name>FAD</name>
        <dbReference type="ChEBI" id="CHEBI:57692"/>
    </ligand>
</feature>
<organism evidence="8 9">
    <name type="scientific">Theileria parva</name>
    <name type="common">East coast fever infection agent</name>
    <dbReference type="NCBI Taxonomy" id="5875"/>
    <lineage>
        <taxon>Eukaryota</taxon>
        <taxon>Sar</taxon>
        <taxon>Alveolata</taxon>
        <taxon>Apicomplexa</taxon>
        <taxon>Aconoidasida</taxon>
        <taxon>Piroplasmida</taxon>
        <taxon>Theileriidae</taxon>
        <taxon>Theileria</taxon>
    </lineage>
</organism>
<dbReference type="CDD" id="cd06183">
    <property type="entry name" value="cyt_b5_reduct_like"/>
    <property type="match status" value="1"/>
</dbReference>
<name>Q4N4U5_THEPA</name>
<protein>
    <submittedName>
        <fullName evidence="8">NADH-cytochrome B5 reductase, putative</fullName>
    </submittedName>
</protein>
<dbReference type="InterPro" id="IPR039261">
    <property type="entry name" value="FNR_nucleotide-bd"/>
</dbReference>
<keyword evidence="2 5" id="KW-0285">Flavoprotein</keyword>
<comment type="caution">
    <text evidence="8">The sequence shown here is derived from an EMBL/GenBank/DDBJ whole genome shotgun (WGS) entry which is preliminary data.</text>
</comment>
<feature type="binding site" evidence="5">
    <location>
        <position position="97"/>
    </location>
    <ligand>
        <name>FAD</name>
        <dbReference type="ChEBI" id="CHEBI:57692"/>
    </ligand>
</feature>
<evidence type="ECO:0000313" key="9">
    <source>
        <dbReference type="Proteomes" id="UP000001949"/>
    </source>
</evidence>
<evidence type="ECO:0000259" key="7">
    <source>
        <dbReference type="Pfam" id="PF00970"/>
    </source>
</evidence>
<evidence type="ECO:0000259" key="6">
    <source>
        <dbReference type="Pfam" id="PF00175"/>
    </source>
</evidence>
<dbReference type="KEGG" id="tpv:TP02_0545"/>
<dbReference type="Gene3D" id="2.40.30.10">
    <property type="entry name" value="Translation factors"/>
    <property type="match status" value="1"/>
</dbReference>
<dbReference type="OMA" id="DRPKPEW"/>
<dbReference type="GeneID" id="3502335"/>
<evidence type="ECO:0000256" key="2">
    <source>
        <dbReference type="ARBA" id="ARBA00022630"/>
    </source>
</evidence>